<protein>
    <submittedName>
        <fullName evidence="1">Putative serine/threonine protein kinase</fullName>
    </submittedName>
</protein>
<dbReference type="InterPro" id="IPR007822">
    <property type="entry name" value="LANC-like"/>
</dbReference>
<dbReference type="STRING" id="1003195.SCATT_57260"/>
<proteinExistence type="predicted"/>
<dbReference type="PATRIC" id="fig|1003195.11.peg.7139"/>
<dbReference type="Gene3D" id="1.50.10.20">
    <property type="match status" value="1"/>
</dbReference>
<dbReference type="RefSeq" id="WP_014146427.1">
    <property type="nucleotide sequence ID" value="NC_016111.1"/>
</dbReference>
<dbReference type="eggNOG" id="COG4403">
    <property type="taxonomic scope" value="Bacteria"/>
</dbReference>
<keyword evidence="2" id="KW-1185">Reference proteome</keyword>
<dbReference type="SUPFAM" id="SSF158745">
    <property type="entry name" value="LanC-like"/>
    <property type="match status" value="1"/>
</dbReference>
<keyword evidence="1" id="KW-0808">Transferase</keyword>
<dbReference type="AlphaFoldDB" id="F8JTZ8"/>
<dbReference type="OrthoDB" id="1492512at2"/>
<evidence type="ECO:0000313" key="1">
    <source>
        <dbReference type="EMBL" id="AEW98097.1"/>
    </source>
</evidence>
<keyword evidence="1" id="KW-0418">Kinase</keyword>
<sequence>MAEPAGRRRSPTAPRVTPALLDEVVAYTATVCARDAAALPDGAGSSAVTLYAGAAGVGLELLHHDGPPEVGKALDGLARRTATHPASRTVSEALYTGRTGVELFLARVSARGYGPVRPYVPDTGGGTADDGSGDQIGGAAGRGTGYLLLAREAGADGDETRAAAFLAAAGTCAAELLAADGAQIPQDPGPAPVTGSLAAYRYGFAHGGAGVVHFLSAYHRITGDQAAGAAARTALTALAARTPALLEAAAHPAATRRYGSWCRGLAGIGGVLLDAAVHDDDPALLDLAVRCARACHALAPRMSPVSRCCGLSGAGELLIDAAHATGDKGLWRAADDVAALVLARSGGTPARPVFPGNTLTAPAPSWATGTAGVLTFLRRLRDRGGPRLLAV</sequence>
<name>F8JTZ8_STREN</name>
<dbReference type="Proteomes" id="UP000007842">
    <property type="component" value="Chromosome"/>
</dbReference>
<dbReference type="Pfam" id="PF05147">
    <property type="entry name" value="LANC_like"/>
    <property type="match status" value="1"/>
</dbReference>
<dbReference type="KEGG" id="scy:SCATT_57260"/>
<accession>G8WYG6</accession>
<organism evidence="1 2">
    <name type="scientific">Streptantibioticus cattleyicolor (strain ATCC 35852 / DSM 46488 / JCM 4925 / NBRC 14057 / NRRL 8057)</name>
    <name type="common">Streptomyces cattleya</name>
    <dbReference type="NCBI Taxonomy" id="1003195"/>
    <lineage>
        <taxon>Bacteria</taxon>
        <taxon>Bacillati</taxon>
        <taxon>Actinomycetota</taxon>
        <taxon>Actinomycetes</taxon>
        <taxon>Kitasatosporales</taxon>
        <taxon>Streptomycetaceae</taxon>
        <taxon>Streptantibioticus</taxon>
    </lineage>
</organism>
<dbReference type="InterPro" id="IPR058053">
    <property type="entry name" value="RamC_C"/>
</dbReference>
<accession>F8JTZ8</accession>
<dbReference type="PRINTS" id="PR01950">
    <property type="entry name" value="LANCSUPER"/>
</dbReference>
<gene>
    <name evidence="1" type="ordered locus">SCATT_57260</name>
</gene>
<dbReference type="SMART" id="SM01260">
    <property type="entry name" value="LANC_like"/>
    <property type="match status" value="1"/>
</dbReference>
<dbReference type="GO" id="GO:0031179">
    <property type="term" value="P:peptide modification"/>
    <property type="evidence" value="ECO:0007669"/>
    <property type="project" value="InterPro"/>
</dbReference>
<dbReference type="HOGENOM" id="CLU_705786_0_0_11"/>
<evidence type="ECO:0000313" key="2">
    <source>
        <dbReference type="Proteomes" id="UP000007842"/>
    </source>
</evidence>
<reference evidence="2" key="1">
    <citation type="submission" date="2011-12" db="EMBL/GenBank/DDBJ databases">
        <title>Complete genome sequence of Streptomyces cattleya strain DSM 46488.</title>
        <authorList>
            <person name="Ou H.-Y."/>
            <person name="Li P."/>
            <person name="Zhao C."/>
            <person name="O'Hagan D."/>
            <person name="Deng Z."/>
        </authorList>
    </citation>
    <scope>NUCLEOTIDE SEQUENCE [LARGE SCALE GENOMIC DNA]</scope>
    <source>
        <strain evidence="2">ATCC 35852 / DSM 46488 / JCM 4925 / NBRC 14057 / NRRL 8057</strain>
    </source>
</reference>
<keyword evidence="1" id="KW-0723">Serine/threonine-protein kinase</keyword>
<dbReference type="GO" id="GO:0004674">
    <property type="term" value="F:protein serine/threonine kinase activity"/>
    <property type="evidence" value="ECO:0007669"/>
    <property type="project" value="UniProtKB-KW"/>
</dbReference>
<dbReference type="EMBL" id="CP003219">
    <property type="protein sequence ID" value="AEW98097.1"/>
    <property type="molecule type" value="Genomic_DNA"/>
</dbReference>
<dbReference type="CDD" id="cd04791">
    <property type="entry name" value="LanC_SerThrkinase"/>
    <property type="match status" value="1"/>
</dbReference>
<dbReference type="KEGG" id="sct:SCAT_5726"/>